<gene>
    <name evidence="2" type="ORF">A3A97_02725</name>
</gene>
<protein>
    <submittedName>
        <fullName evidence="2">Uncharacterized protein</fullName>
    </submittedName>
</protein>
<keyword evidence="1" id="KW-1133">Transmembrane helix</keyword>
<keyword evidence="1" id="KW-0812">Transmembrane</keyword>
<name>A0A1G2PRW9_9BACT</name>
<evidence type="ECO:0000313" key="2">
    <source>
        <dbReference type="EMBL" id="OHA51055.1"/>
    </source>
</evidence>
<accession>A0A1G2PRW9</accession>
<feature type="transmembrane region" description="Helical" evidence="1">
    <location>
        <begin position="33"/>
        <end position="55"/>
    </location>
</feature>
<dbReference type="Proteomes" id="UP000176951">
    <property type="component" value="Unassembled WGS sequence"/>
</dbReference>
<sequence length="59" mass="6572">MTSFQSLYIMPCVVLALQLTFYFKGILQLLGFLFVKILLSGSFFCLAAACDGFALDPQR</sequence>
<dbReference type="EMBL" id="MHSW01000028">
    <property type="protein sequence ID" value="OHA51055.1"/>
    <property type="molecule type" value="Genomic_DNA"/>
</dbReference>
<comment type="caution">
    <text evidence="2">The sequence shown here is derived from an EMBL/GenBank/DDBJ whole genome shotgun (WGS) entry which is preliminary data.</text>
</comment>
<evidence type="ECO:0000313" key="3">
    <source>
        <dbReference type="Proteomes" id="UP000176951"/>
    </source>
</evidence>
<feature type="transmembrane region" description="Helical" evidence="1">
    <location>
        <begin position="7"/>
        <end position="27"/>
    </location>
</feature>
<proteinExistence type="predicted"/>
<keyword evidence="1" id="KW-0472">Membrane</keyword>
<organism evidence="2 3">
    <name type="scientific">Candidatus Terrybacteria bacterium RIFCSPLOWO2_01_FULL_40_23</name>
    <dbReference type="NCBI Taxonomy" id="1802366"/>
    <lineage>
        <taxon>Bacteria</taxon>
        <taxon>Candidatus Terryibacteriota</taxon>
    </lineage>
</organism>
<dbReference type="AlphaFoldDB" id="A0A1G2PRW9"/>
<evidence type="ECO:0000256" key="1">
    <source>
        <dbReference type="SAM" id="Phobius"/>
    </source>
</evidence>
<reference evidence="2 3" key="1">
    <citation type="journal article" date="2016" name="Nat. Commun.">
        <title>Thousands of microbial genomes shed light on interconnected biogeochemical processes in an aquifer system.</title>
        <authorList>
            <person name="Anantharaman K."/>
            <person name="Brown C.T."/>
            <person name="Hug L.A."/>
            <person name="Sharon I."/>
            <person name="Castelle C.J."/>
            <person name="Probst A.J."/>
            <person name="Thomas B.C."/>
            <person name="Singh A."/>
            <person name="Wilkins M.J."/>
            <person name="Karaoz U."/>
            <person name="Brodie E.L."/>
            <person name="Williams K.H."/>
            <person name="Hubbard S.S."/>
            <person name="Banfield J.F."/>
        </authorList>
    </citation>
    <scope>NUCLEOTIDE SEQUENCE [LARGE SCALE GENOMIC DNA]</scope>
</reference>